<accession>B8JD98</accession>
<proteinExistence type="predicted"/>
<evidence type="ECO:0000313" key="1">
    <source>
        <dbReference type="EMBL" id="ACL65947.1"/>
    </source>
</evidence>
<dbReference type="GO" id="GO:0009288">
    <property type="term" value="C:bacterial-type flagellum"/>
    <property type="evidence" value="ECO:0007669"/>
    <property type="project" value="InterPro"/>
</dbReference>
<evidence type="ECO:0000313" key="2">
    <source>
        <dbReference type="Proteomes" id="UP000007089"/>
    </source>
</evidence>
<dbReference type="Gene3D" id="1.20.1330.10">
    <property type="entry name" value="f41 fragment of flagellin, N-terminal domain"/>
    <property type="match status" value="1"/>
</dbReference>
<keyword evidence="1" id="KW-0969">Cilium</keyword>
<dbReference type="PANTHER" id="PTHR42792:SF1">
    <property type="entry name" value="FLAGELLAR HOOK-ASSOCIATED PROTEIN 3"/>
    <property type="match status" value="1"/>
</dbReference>
<sequence>MRVTDRMTFDRAALEGGQARARLDRAVAQAASGVRVVHPGDDPGAAARIAAERVKVQRMDAIATATARASDELAAVDAALGEVANGLARAQELATMFASAPYDAAQRAAGAREVRGILASAVASLGVKVGNRYLLGGFRDGAPPFDAGGAYQGDGGVREVEIAPGVRQPAGVRADVAIAGAGGGVDVLATLGALAAALEANDPEAVRATLSPLARGTDQLASGRGAAGAAMATLDAATRAGEAARDAARIAIGKLADADPIAAASELALAQRALDAALTATAKGFQLTLLDRLR</sequence>
<reference evidence="1" key="1">
    <citation type="submission" date="2009-01" db="EMBL/GenBank/DDBJ databases">
        <title>Complete sequence of Anaeromyxobacter dehalogenans 2CP-1.</title>
        <authorList>
            <consortium name="US DOE Joint Genome Institute"/>
            <person name="Lucas S."/>
            <person name="Copeland A."/>
            <person name="Lapidus A."/>
            <person name="Glavina del Rio T."/>
            <person name="Dalin E."/>
            <person name="Tice H."/>
            <person name="Bruce D."/>
            <person name="Goodwin L."/>
            <person name="Pitluck S."/>
            <person name="Saunders E."/>
            <person name="Brettin T."/>
            <person name="Detter J.C."/>
            <person name="Han C."/>
            <person name="Larimer F."/>
            <person name="Land M."/>
            <person name="Hauser L."/>
            <person name="Kyrpides N."/>
            <person name="Ovchinnikova G."/>
            <person name="Beliaev A.S."/>
            <person name="Richardson P."/>
        </authorList>
    </citation>
    <scope>NUCLEOTIDE SEQUENCE</scope>
    <source>
        <strain evidence="1">2CP-1</strain>
    </source>
</reference>
<dbReference type="HOGENOM" id="CLU_945410_0_0_7"/>
<dbReference type="PANTHER" id="PTHR42792">
    <property type="entry name" value="FLAGELLIN"/>
    <property type="match status" value="1"/>
</dbReference>
<gene>
    <name evidence="1" type="ordered locus">A2cp1_2610</name>
</gene>
<protein>
    <submittedName>
        <fullName evidence="1">Flagellar hook-associated protein 3</fullName>
    </submittedName>
</protein>
<name>B8JD98_ANAD2</name>
<dbReference type="InterPro" id="IPR001492">
    <property type="entry name" value="Flagellin"/>
</dbReference>
<dbReference type="KEGG" id="acp:A2cp1_2610"/>
<dbReference type="RefSeq" id="WP_012633732.1">
    <property type="nucleotide sequence ID" value="NC_011891.1"/>
</dbReference>
<organism evidence="1 2">
    <name type="scientific">Anaeromyxobacter dehalogenans (strain ATCC BAA-258 / DSM 21875 / 2CP-1)</name>
    <dbReference type="NCBI Taxonomy" id="455488"/>
    <lineage>
        <taxon>Bacteria</taxon>
        <taxon>Pseudomonadati</taxon>
        <taxon>Myxococcota</taxon>
        <taxon>Myxococcia</taxon>
        <taxon>Myxococcales</taxon>
        <taxon>Cystobacterineae</taxon>
        <taxon>Anaeromyxobacteraceae</taxon>
        <taxon>Anaeromyxobacter</taxon>
    </lineage>
</organism>
<dbReference type="EMBL" id="CP001359">
    <property type="protein sequence ID" value="ACL65947.1"/>
    <property type="molecule type" value="Genomic_DNA"/>
</dbReference>
<keyword evidence="1" id="KW-0966">Cell projection</keyword>
<dbReference type="SUPFAM" id="SSF64518">
    <property type="entry name" value="Phase 1 flagellin"/>
    <property type="match status" value="1"/>
</dbReference>
<dbReference type="AlphaFoldDB" id="B8JD98"/>
<keyword evidence="1" id="KW-0282">Flagellum</keyword>
<keyword evidence="2" id="KW-1185">Reference proteome</keyword>
<dbReference type="Proteomes" id="UP000007089">
    <property type="component" value="Chromosome"/>
</dbReference>
<dbReference type="GO" id="GO:0005198">
    <property type="term" value="F:structural molecule activity"/>
    <property type="evidence" value="ECO:0007669"/>
    <property type="project" value="InterPro"/>
</dbReference>